<dbReference type="Proteomes" id="UP000472273">
    <property type="component" value="Unplaced"/>
</dbReference>
<feature type="domain" description="C2H2-type" evidence="15">
    <location>
        <begin position="370"/>
        <end position="397"/>
    </location>
</feature>
<evidence type="ECO:0000256" key="13">
    <source>
        <dbReference type="ARBA" id="ARBA00023242"/>
    </source>
</evidence>
<dbReference type="FunFam" id="3.30.160.60:FF:001119">
    <property type="entry name" value="zinc finger protein 408"/>
    <property type="match status" value="1"/>
</dbReference>
<dbReference type="Pfam" id="PF01352">
    <property type="entry name" value="KRAB"/>
    <property type="match status" value="1"/>
</dbReference>
<feature type="domain" description="C2H2-type" evidence="15">
    <location>
        <begin position="116"/>
        <end position="143"/>
    </location>
</feature>
<dbReference type="Gene3D" id="6.10.140.140">
    <property type="match status" value="1"/>
</dbReference>
<dbReference type="FunFam" id="3.30.160.60:FF:002343">
    <property type="entry name" value="Zinc finger protein 33A"/>
    <property type="match status" value="2"/>
</dbReference>
<evidence type="ECO:0000256" key="5">
    <source>
        <dbReference type="ARBA" id="ARBA00022723"/>
    </source>
</evidence>
<dbReference type="SUPFAM" id="SSF109640">
    <property type="entry name" value="KRAB domain (Kruppel-associated box)"/>
    <property type="match status" value="1"/>
</dbReference>
<feature type="domain" description="C2H2-type" evidence="15">
    <location>
        <begin position="314"/>
        <end position="341"/>
    </location>
</feature>
<name>A0A670Z1T9_PSETE</name>
<dbReference type="InterPro" id="IPR001909">
    <property type="entry name" value="KRAB"/>
</dbReference>
<comment type="subcellular location">
    <subcellularLocation>
        <location evidence="2">Nucleus</location>
    </subcellularLocation>
</comment>
<dbReference type="FunFam" id="3.30.160.60:FF:000247">
    <property type="entry name" value="Zinc finger protein 236"/>
    <property type="match status" value="1"/>
</dbReference>
<keyword evidence="6" id="KW-0677">Repeat</keyword>
<dbReference type="FunFam" id="3.30.160.60:FF:000340">
    <property type="entry name" value="zinc finger protein 473 isoform X1"/>
    <property type="match status" value="1"/>
</dbReference>
<evidence type="ECO:0000256" key="7">
    <source>
        <dbReference type="ARBA" id="ARBA00022771"/>
    </source>
</evidence>
<sequence length="470" mass="53673">MLFFLQNSVTFEDVAVYFTEDQGALLDRKQRTLYEDVMVENYGIVASLGFLALKPALISQIEHGEEPWLPEISKLDDTEISNANADDSVENRLFPRLHNKYYNEAHQKLLVGKESFLCETCGNSFTCWSGPATPQGIHTAERPYECVECEEQAQRSSTFMDHWRMNPEEEACECLDCRGSFPWSPALTTHCQGRVVDGHHHHVCLECGKCFAHALGLLSHQKVHLQERQHKCLQCGEHFADHPAFVRHQRTHTGKKPYKCLQCGKCFADRSHVVAHQRIHRGMNPFKCSECGECFDQHSTLVSHWMVHTGEQPYECLECGKCFPRPSSLVKHCRIHTAEKPYTCLECGKFFAQRSGLVKHQRIHTGEKPYACSECGKCFADSSSLARHKRVHTGEKPYMCSECGKRFSDRSNVLAHKRVHTGEKPYKCLECGKCFTHRSHIVKHQKFHMKEKSLKIPAAPGKNHTNVTAF</sequence>
<evidence type="ECO:0000259" key="16">
    <source>
        <dbReference type="PROSITE" id="PS50805"/>
    </source>
</evidence>
<dbReference type="FunFam" id="3.30.160.60:FF:000135">
    <property type="entry name" value="Zinc finger protein 358"/>
    <property type="match status" value="1"/>
</dbReference>
<dbReference type="GO" id="GO:0005634">
    <property type="term" value="C:nucleus"/>
    <property type="evidence" value="ECO:0007669"/>
    <property type="project" value="UniProtKB-SubCell"/>
</dbReference>
<dbReference type="FunFam" id="3.30.160.60:FF:000383">
    <property type="entry name" value="Uncharacterized protein"/>
    <property type="match status" value="1"/>
</dbReference>
<proteinExistence type="inferred from homology"/>
<feature type="domain" description="C2H2-type" evidence="15">
    <location>
        <begin position="426"/>
        <end position="453"/>
    </location>
</feature>
<dbReference type="PANTHER" id="PTHR24393">
    <property type="entry name" value="ZINC FINGER PROTEIN"/>
    <property type="match status" value="1"/>
</dbReference>
<evidence type="ECO:0000256" key="3">
    <source>
        <dbReference type="ARBA" id="ARBA00006991"/>
    </source>
</evidence>
<feature type="domain" description="C2H2-type" evidence="15">
    <location>
        <begin position="286"/>
        <end position="313"/>
    </location>
</feature>
<comment type="function">
    <text evidence="1">May be involved in transcriptional regulation.</text>
</comment>
<dbReference type="GO" id="GO:0000978">
    <property type="term" value="F:RNA polymerase II cis-regulatory region sequence-specific DNA binding"/>
    <property type="evidence" value="ECO:0007669"/>
    <property type="project" value="TreeGrafter"/>
</dbReference>
<dbReference type="CDD" id="cd07765">
    <property type="entry name" value="KRAB_A-box"/>
    <property type="match status" value="1"/>
</dbReference>
<feature type="domain" description="C2H2-type" evidence="15">
    <location>
        <begin position="258"/>
        <end position="285"/>
    </location>
</feature>
<accession>A0A670Z1T9</accession>
<feature type="domain" description="C2H2-type" evidence="15">
    <location>
        <begin position="202"/>
        <end position="229"/>
    </location>
</feature>
<dbReference type="AlphaFoldDB" id="A0A670Z1T9"/>
<dbReference type="GO" id="GO:0001228">
    <property type="term" value="F:DNA-binding transcription activator activity, RNA polymerase II-specific"/>
    <property type="evidence" value="ECO:0007669"/>
    <property type="project" value="TreeGrafter"/>
</dbReference>
<evidence type="ECO:0000256" key="6">
    <source>
        <dbReference type="ARBA" id="ARBA00022737"/>
    </source>
</evidence>
<dbReference type="Gene3D" id="3.30.160.60">
    <property type="entry name" value="Classic Zinc Finger"/>
    <property type="match status" value="10"/>
</dbReference>
<dbReference type="FunFam" id="3.30.160.60:FF:000663">
    <property type="entry name" value="Zinc finger protein 45"/>
    <property type="match status" value="1"/>
</dbReference>
<keyword evidence="13" id="KW-0539">Nucleus</keyword>
<dbReference type="SUPFAM" id="SSF57667">
    <property type="entry name" value="beta-beta-alpha zinc fingers"/>
    <property type="match status" value="7"/>
</dbReference>
<dbReference type="InterPro" id="IPR036051">
    <property type="entry name" value="KRAB_dom_sf"/>
</dbReference>
<keyword evidence="4" id="KW-1017">Isopeptide bond</keyword>
<dbReference type="PROSITE" id="PS50157">
    <property type="entry name" value="ZINC_FINGER_C2H2_2"/>
    <property type="match status" value="10"/>
</dbReference>
<evidence type="ECO:0000256" key="4">
    <source>
        <dbReference type="ARBA" id="ARBA00022499"/>
    </source>
</evidence>
<keyword evidence="9" id="KW-0832">Ubl conjugation</keyword>
<evidence type="ECO:0000256" key="9">
    <source>
        <dbReference type="ARBA" id="ARBA00022843"/>
    </source>
</evidence>
<evidence type="ECO:0000256" key="14">
    <source>
        <dbReference type="PROSITE-ProRule" id="PRU00042"/>
    </source>
</evidence>
<dbReference type="SMART" id="SM00349">
    <property type="entry name" value="KRAB"/>
    <property type="match status" value="1"/>
</dbReference>
<protein>
    <submittedName>
        <fullName evidence="17">Uncharacterized protein</fullName>
    </submittedName>
</protein>
<dbReference type="PROSITE" id="PS50805">
    <property type="entry name" value="KRAB"/>
    <property type="match status" value="1"/>
</dbReference>
<keyword evidence="8" id="KW-0862">Zinc</keyword>
<dbReference type="PROSITE" id="PS00028">
    <property type="entry name" value="ZINC_FINGER_C2H2_1"/>
    <property type="match status" value="9"/>
</dbReference>
<keyword evidence="10" id="KW-0805">Transcription regulation</keyword>
<dbReference type="OMA" id="KCFAHAL"/>
<evidence type="ECO:0000256" key="10">
    <source>
        <dbReference type="ARBA" id="ARBA00023015"/>
    </source>
</evidence>
<dbReference type="InterPro" id="IPR013087">
    <property type="entry name" value="Znf_C2H2_type"/>
</dbReference>
<reference evidence="17" key="1">
    <citation type="submission" date="2025-08" db="UniProtKB">
        <authorList>
            <consortium name="Ensembl"/>
        </authorList>
    </citation>
    <scope>IDENTIFICATION</scope>
</reference>
<dbReference type="InterPro" id="IPR036236">
    <property type="entry name" value="Znf_C2H2_sf"/>
</dbReference>
<evidence type="ECO:0000256" key="8">
    <source>
        <dbReference type="ARBA" id="ARBA00022833"/>
    </source>
</evidence>
<feature type="domain" description="C2H2-type" evidence="15">
    <location>
        <begin position="398"/>
        <end position="425"/>
    </location>
</feature>
<keyword evidence="5" id="KW-0479">Metal-binding</keyword>
<keyword evidence="7 14" id="KW-0863">Zinc-finger</keyword>
<feature type="domain" description="KRAB" evidence="16">
    <location>
        <begin position="9"/>
        <end position="80"/>
    </location>
</feature>
<feature type="domain" description="C2H2-type" evidence="15">
    <location>
        <begin position="342"/>
        <end position="369"/>
    </location>
</feature>
<keyword evidence="18" id="KW-1185">Reference proteome</keyword>
<reference evidence="17" key="2">
    <citation type="submission" date="2025-09" db="UniProtKB">
        <authorList>
            <consortium name="Ensembl"/>
        </authorList>
    </citation>
    <scope>IDENTIFICATION</scope>
</reference>
<organism evidence="17 18">
    <name type="scientific">Pseudonaja textilis</name>
    <name type="common">Eastern brown snake</name>
    <dbReference type="NCBI Taxonomy" id="8673"/>
    <lineage>
        <taxon>Eukaryota</taxon>
        <taxon>Metazoa</taxon>
        <taxon>Chordata</taxon>
        <taxon>Craniata</taxon>
        <taxon>Vertebrata</taxon>
        <taxon>Euteleostomi</taxon>
        <taxon>Lepidosauria</taxon>
        <taxon>Squamata</taxon>
        <taxon>Bifurcata</taxon>
        <taxon>Unidentata</taxon>
        <taxon>Episquamata</taxon>
        <taxon>Toxicofera</taxon>
        <taxon>Serpentes</taxon>
        <taxon>Colubroidea</taxon>
        <taxon>Elapidae</taxon>
        <taxon>Hydrophiinae</taxon>
        <taxon>Pseudonaja</taxon>
    </lineage>
</organism>
<dbReference type="GO" id="GO:0008270">
    <property type="term" value="F:zinc ion binding"/>
    <property type="evidence" value="ECO:0007669"/>
    <property type="project" value="UniProtKB-KW"/>
</dbReference>
<keyword evidence="12" id="KW-0804">Transcription</keyword>
<dbReference type="Pfam" id="PF00096">
    <property type="entry name" value="zf-C2H2"/>
    <property type="match status" value="8"/>
</dbReference>
<dbReference type="SMART" id="SM00355">
    <property type="entry name" value="ZnF_C2H2"/>
    <property type="match status" value="11"/>
</dbReference>
<dbReference type="GeneTree" id="ENSGT01150000286941"/>
<comment type="similarity">
    <text evidence="3">Belongs to the krueppel C2H2-type zinc-finger protein family.</text>
</comment>
<dbReference type="Ensembl" id="ENSPTXT00000017733.1">
    <property type="protein sequence ID" value="ENSPTXP00000017209.1"/>
    <property type="gene ID" value="ENSPTXG00000011851.1"/>
</dbReference>
<evidence type="ECO:0000256" key="2">
    <source>
        <dbReference type="ARBA" id="ARBA00004123"/>
    </source>
</evidence>
<evidence type="ECO:0000256" key="11">
    <source>
        <dbReference type="ARBA" id="ARBA00023125"/>
    </source>
</evidence>
<evidence type="ECO:0000256" key="12">
    <source>
        <dbReference type="ARBA" id="ARBA00023163"/>
    </source>
</evidence>
<evidence type="ECO:0000256" key="1">
    <source>
        <dbReference type="ARBA" id="ARBA00003767"/>
    </source>
</evidence>
<keyword evidence="11" id="KW-0238">DNA-binding</keyword>
<evidence type="ECO:0000313" key="17">
    <source>
        <dbReference type="Ensembl" id="ENSPTXP00000017209.1"/>
    </source>
</evidence>
<feature type="domain" description="C2H2-type" evidence="15">
    <location>
        <begin position="230"/>
        <end position="257"/>
    </location>
</feature>
<evidence type="ECO:0000259" key="15">
    <source>
        <dbReference type="PROSITE" id="PS50157"/>
    </source>
</evidence>
<dbReference type="PANTHER" id="PTHR24393:SF100">
    <property type="entry name" value="ZINC FINGER PROTEIN-RELATED"/>
    <property type="match status" value="1"/>
</dbReference>
<evidence type="ECO:0000313" key="18">
    <source>
        <dbReference type="Proteomes" id="UP000472273"/>
    </source>
</evidence>